<feature type="non-terminal residue" evidence="3">
    <location>
        <position position="1"/>
    </location>
</feature>
<protein>
    <submittedName>
        <fullName evidence="3">Uncharacterized protein</fullName>
    </submittedName>
</protein>
<reference evidence="3 4" key="1">
    <citation type="journal article" date="2018" name="MBio">
        <title>Comparative Genomics Reveals the Core Gene Toolbox for the Fungus-Insect Symbiosis.</title>
        <authorList>
            <person name="Wang Y."/>
            <person name="Stata M."/>
            <person name="Wang W."/>
            <person name="Stajich J.E."/>
            <person name="White M.M."/>
            <person name="Moncalvo J.M."/>
        </authorList>
    </citation>
    <scope>NUCLEOTIDE SEQUENCE [LARGE SCALE GENOMIC DNA]</scope>
    <source>
        <strain evidence="3 4">SC-DP-2</strain>
    </source>
</reference>
<proteinExistence type="predicted"/>
<feature type="region of interest" description="Disordered" evidence="1">
    <location>
        <begin position="415"/>
        <end position="515"/>
    </location>
</feature>
<feature type="transmembrane region" description="Helical" evidence="2">
    <location>
        <begin position="656"/>
        <end position="674"/>
    </location>
</feature>
<comment type="caution">
    <text evidence="3">The sequence shown here is derived from an EMBL/GenBank/DDBJ whole genome shotgun (WGS) entry which is preliminary data.</text>
</comment>
<dbReference type="Proteomes" id="UP000245609">
    <property type="component" value="Unassembled WGS sequence"/>
</dbReference>
<evidence type="ECO:0000256" key="1">
    <source>
        <dbReference type="SAM" id="MobiDB-lite"/>
    </source>
</evidence>
<feature type="compositionally biased region" description="Basic and acidic residues" evidence="1">
    <location>
        <begin position="1"/>
        <end position="14"/>
    </location>
</feature>
<sequence length="695" mass="78800">GMEHTSSNDRDSQKKRYLGKKRPFSGTGTPQKKRRLAHDQTESRILKPTNKRIKKATNFNESLIGGISKLNDTKEHFRHGIIEAQQCGCRNDRSYRGTSSSELDLLLDNTSLALSSLESRATWADDNFKAVIQPYSTTLMLENGRKNKRLTGVFPKIKALGRKKIEKNSTRGFKNNFLLDQGHKIYSKPAPLVNKRREKKMIIKIKSFLRAFNKIEMNSNAGHILKSSRLMLKKLKSKAKNEASKEKTDDTNSKLGNKMVGNPPILINNSRESSRTQSRCDSSSEELIMEGRNFRSSPSIDSQDLNSTDTSLERLECIKRNRITQPQKAQDDISQESRIETPTIIDKNNSKDDFSQESQIETPTIIDKNNSKEEVRPQMQHKQKHDSYEHRVNNSGDNYIVISDTESCDLFEMSGKSSGSLKGLEDTETYRVTPISRPDSAGYESKREAQLEDRDDNKRLRMFYINSSSDQESKQTRVSSNTQRSNISSFKKTEHDSKTELKGYEGNYEDGNMDNLESFNEKKKHLTSPRKIAKIKRSLDVDISDKGKHALEANSSFNQRSEISSPAENLYKQSQGSDYNSRRDPKCYEAEGNKTVSSEARRQGRGFTTVEEQRVGGQGTTLRADKLNLSISTIVAVDFFLVFLDSFEIKMMFSKSVVVSAIVAVFCLASSTVAQPPVMYYKYFPQVVKDAVKKG</sequence>
<feature type="compositionally biased region" description="Basic and acidic residues" evidence="1">
    <location>
        <begin position="239"/>
        <end position="252"/>
    </location>
</feature>
<evidence type="ECO:0000256" key="2">
    <source>
        <dbReference type="SAM" id="Phobius"/>
    </source>
</evidence>
<keyword evidence="2" id="KW-1133">Transmembrane helix</keyword>
<feature type="compositionally biased region" description="Basic and acidic residues" evidence="1">
    <location>
        <begin position="329"/>
        <end position="339"/>
    </location>
</feature>
<evidence type="ECO:0000313" key="4">
    <source>
        <dbReference type="Proteomes" id="UP000245609"/>
    </source>
</evidence>
<dbReference type="EMBL" id="MBFS01001255">
    <property type="protein sequence ID" value="PVV01243.1"/>
    <property type="molecule type" value="Genomic_DNA"/>
</dbReference>
<keyword evidence="4" id="KW-1185">Reference proteome</keyword>
<dbReference type="AlphaFoldDB" id="A0A2T9Z9G9"/>
<feature type="compositionally biased region" description="Basic and acidic residues" evidence="1">
    <location>
        <begin position="491"/>
        <end position="503"/>
    </location>
</feature>
<accession>A0A2T9Z9G9</accession>
<feature type="compositionally biased region" description="Basic and acidic residues" evidence="1">
    <location>
        <begin position="580"/>
        <end position="592"/>
    </location>
</feature>
<organism evidence="3 4">
    <name type="scientific">Smittium megazygosporum</name>
    <dbReference type="NCBI Taxonomy" id="133381"/>
    <lineage>
        <taxon>Eukaryota</taxon>
        <taxon>Fungi</taxon>
        <taxon>Fungi incertae sedis</taxon>
        <taxon>Zoopagomycota</taxon>
        <taxon>Kickxellomycotina</taxon>
        <taxon>Harpellomycetes</taxon>
        <taxon>Harpellales</taxon>
        <taxon>Legeriomycetaceae</taxon>
        <taxon>Smittium</taxon>
    </lineage>
</organism>
<feature type="region of interest" description="Disordered" evidence="1">
    <location>
        <begin position="1"/>
        <end position="41"/>
    </location>
</feature>
<feature type="region of interest" description="Disordered" evidence="1">
    <location>
        <begin position="236"/>
        <end position="284"/>
    </location>
</feature>
<feature type="compositionally biased region" description="Basic and acidic residues" evidence="1">
    <location>
        <begin position="444"/>
        <end position="459"/>
    </location>
</feature>
<feature type="transmembrane region" description="Helical" evidence="2">
    <location>
        <begin position="627"/>
        <end position="644"/>
    </location>
</feature>
<keyword evidence="2" id="KW-0472">Membrane</keyword>
<keyword evidence="2" id="KW-0812">Transmembrane</keyword>
<feature type="region of interest" description="Disordered" evidence="1">
    <location>
        <begin position="323"/>
        <end position="392"/>
    </location>
</feature>
<feature type="region of interest" description="Disordered" evidence="1">
    <location>
        <begin position="552"/>
        <end position="612"/>
    </location>
</feature>
<gene>
    <name evidence="3" type="ORF">BB560_004348</name>
</gene>
<evidence type="ECO:0000313" key="3">
    <source>
        <dbReference type="EMBL" id="PVV01243.1"/>
    </source>
</evidence>
<feature type="compositionally biased region" description="Polar residues" evidence="1">
    <location>
        <begin position="553"/>
        <end position="579"/>
    </location>
</feature>
<feature type="compositionally biased region" description="Polar residues" evidence="1">
    <location>
        <begin position="465"/>
        <end position="490"/>
    </location>
</feature>
<name>A0A2T9Z9G9_9FUNG</name>